<evidence type="ECO:0000256" key="1">
    <source>
        <dbReference type="SAM" id="MobiDB-lite"/>
    </source>
</evidence>
<dbReference type="PANTHER" id="PTHR15967:SF0">
    <property type="entry name" value="E2F-ASSOCIATED PHOSPHOPROTEIN"/>
    <property type="match status" value="1"/>
</dbReference>
<dbReference type="InterPro" id="IPR019370">
    <property type="entry name" value="E2F-assoc_phosphoprotein"/>
</dbReference>
<dbReference type="GO" id="GO:0005634">
    <property type="term" value="C:nucleus"/>
    <property type="evidence" value="ECO:0007669"/>
    <property type="project" value="TreeGrafter"/>
</dbReference>
<dbReference type="EMBL" id="CAKKTJ010000321">
    <property type="protein sequence ID" value="CAH0479935.1"/>
    <property type="molecule type" value="Genomic_DNA"/>
</dbReference>
<keyword evidence="4" id="KW-1185">Reference proteome</keyword>
<accession>A0AAU9L3B9</accession>
<gene>
    <name evidence="3" type="ORF">PBS001_LOCUS7591</name>
    <name evidence="2" type="ORF">PBS003_LOCUS6566</name>
</gene>
<reference evidence="2 4" key="1">
    <citation type="submission" date="2021-11" db="EMBL/GenBank/DDBJ databases">
        <authorList>
            <person name="Islam A."/>
            <person name="Islam S."/>
            <person name="Flora M.S."/>
            <person name="Rahman M."/>
            <person name="Ziaur R.M."/>
            <person name="Epstein J.H."/>
            <person name="Hassan M."/>
            <person name="Klassen M."/>
            <person name="Woodard K."/>
            <person name="Webb A."/>
            <person name="Webby R.J."/>
            <person name="El Zowalaty M.E."/>
        </authorList>
    </citation>
    <scope>NUCLEOTIDE SEQUENCE</scope>
    <source>
        <strain evidence="3">Pbs1</strain>
        <strain evidence="2">Pbs3</strain>
    </source>
</reference>
<dbReference type="AlphaFoldDB" id="A0AAU9L3B9"/>
<dbReference type="Proteomes" id="UP001158986">
    <property type="component" value="Unassembled WGS sequence"/>
</dbReference>
<evidence type="ECO:0000313" key="3">
    <source>
        <dbReference type="EMBL" id="CAH0521131.1"/>
    </source>
</evidence>
<evidence type="ECO:0008006" key="6">
    <source>
        <dbReference type="Google" id="ProtNLM"/>
    </source>
</evidence>
<evidence type="ECO:0000313" key="2">
    <source>
        <dbReference type="EMBL" id="CAH0479935.1"/>
    </source>
</evidence>
<feature type="compositionally biased region" description="Basic and acidic residues" evidence="1">
    <location>
        <begin position="174"/>
        <end position="197"/>
    </location>
</feature>
<feature type="region of interest" description="Disordered" evidence="1">
    <location>
        <begin position="174"/>
        <end position="208"/>
    </location>
</feature>
<organism evidence="2 5">
    <name type="scientific">Peronospora belbahrii</name>
    <dbReference type="NCBI Taxonomy" id="622444"/>
    <lineage>
        <taxon>Eukaryota</taxon>
        <taxon>Sar</taxon>
        <taxon>Stramenopiles</taxon>
        <taxon>Oomycota</taxon>
        <taxon>Peronosporomycetes</taxon>
        <taxon>Peronosporales</taxon>
        <taxon>Peronosporaceae</taxon>
        <taxon>Peronospora</taxon>
    </lineage>
</organism>
<dbReference type="EMBL" id="CAKLCB010000375">
    <property type="protein sequence ID" value="CAH0521131.1"/>
    <property type="molecule type" value="Genomic_DNA"/>
</dbReference>
<protein>
    <recommendedName>
        <fullName evidence="6">E2F-associated phosphoprotein</fullName>
    </recommendedName>
</protein>
<dbReference type="Pfam" id="PF10238">
    <property type="entry name" value="Eapp_C"/>
    <property type="match status" value="1"/>
</dbReference>
<evidence type="ECO:0000313" key="5">
    <source>
        <dbReference type="Proteomes" id="UP001160483"/>
    </source>
</evidence>
<dbReference type="PANTHER" id="PTHR15967">
    <property type="entry name" value="E2F-ASSOCIATED PHOSPHOPROTEIN"/>
    <property type="match status" value="1"/>
</dbReference>
<sequence>MQRHGVHDVAFSAYNADTEDYYAYLPSDESMSEDENESASNLATSNCDVVDDVTSAFASIGSRVFTPIGSLNGFTLSVKPTKRMQEKPVKVPVFGVFIRGHGDQLNVSSQALKLYHARRLQLQDALDTATGDNTKGEAPFRFTLEQTQVVRGRDTIGIEEFNASPAPVIDRVEGHAPEKKDFGKKQSITDREERMAQEEMDERSEQDPLYDEQLDEVDEQWVQMNLRGVHAAKLEIDVMLCCPCCFVTVCMACERHTTYTNQYRATTAINCRVKRGEILTYDASSASNRVPASLPFQKRQNVSTDNDHKTTCTTTPDQQIANLLQEDEFYSVTCSDCGTMVGVFDRNQQYHFFNTLPSNC</sequence>
<comment type="caution">
    <text evidence="2">The sequence shown here is derived from an EMBL/GenBank/DDBJ whole genome shotgun (WGS) entry which is preliminary data.</text>
</comment>
<feature type="compositionally biased region" description="Acidic residues" evidence="1">
    <location>
        <begin position="198"/>
        <end position="208"/>
    </location>
</feature>
<dbReference type="Proteomes" id="UP001160483">
    <property type="component" value="Unassembled WGS sequence"/>
</dbReference>
<evidence type="ECO:0000313" key="4">
    <source>
        <dbReference type="Proteomes" id="UP001158986"/>
    </source>
</evidence>
<name>A0AAU9L3B9_9STRA</name>
<proteinExistence type="predicted"/>